<dbReference type="GO" id="GO:0015031">
    <property type="term" value="P:protein transport"/>
    <property type="evidence" value="ECO:0007669"/>
    <property type="project" value="UniProtKB-KW"/>
</dbReference>
<evidence type="ECO:0000256" key="1">
    <source>
        <dbReference type="RuleBase" id="RU365079"/>
    </source>
</evidence>
<comment type="subcellular location">
    <subcellularLocation>
        <location evidence="1">Mitochondrion inner membrane</location>
        <topology evidence="1">Single-pass membrane protein</topology>
    </subcellularLocation>
</comment>
<comment type="function">
    <text evidence="1">Essential component of the TIM23 complex, a complex that mediates the translocation of transit peptide-containing proteins across the mitochondrial inner membrane.</text>
</comment>
<dbReference type="InterPro" id="IPR036412">
    <property type="entry name" value="HAD-like_sf"/>
</dbReference>
<dbReference type="EMBL" id="AWUE01020406">
    <property type="protein sequence ID" value="OMO68224.1"/>
    <property type="molecule type" value="Genomic_DNA"/>
</dbReference>
<keyword evidence="1" id="KW-0813">Transport</keyword>
<dbReference type="SMART" id="SM00577">
    <property type="entry name" value="CPDc"/>
    <property type="match status" value="1"/>
</dbReference>
<keyword evidence="1" id="KW-0811">Translocation</keyword>
<comment type="similarity">
    <text evidence="1">Belongs to the TIM50 family.</text>
</comment>
<evidence type="ECO:0000313" key="4">
    <source>
        <dbReference type="Proteomes" id="UP000187203"/>
    </source>
</evidence>
<feature type="domain" description="FCP1 homology" evidence="2">
    <location>
        <begin position="260"/>
        <end position="447"/>
    </location>
</feature>
<sequence>MVGSNNLNKHEFSYKVLKDGTGKIYYVLKLDSNRALRRPYAYISGLRYIIEGENSLQRRKKKLLILGLEGLLCHRICWKDRTQVPILHRRPDATYGSYSAYKRPYCEEFMKFCLERFEVGIWSSAREWYLTNTLDCIMSGLRSKLLVAWPHTVIFPTEYKAYHVNDNSLGPNGELRLYLEGLAAADDVPSYVKAHPFGKPAITPMHPDWDYYSKIVVSIEGTKLKNLDINRSRNFAKPRGQNLKVQLSYLKMDRDYSVHKIGKKKLLILGLGGLLSHRICRKDRTQVQTVHRRPDTAYGSYSVYKRPYCEEFMKFCLERFEVGIWSSAREWYLTNSLDCIMSGLRSKLLFAWDQNECTNTGFSTLEKKEKPIFLKELKKVWEINWSSSFQQRAEYSASNTLLIDDNPYKALLNPPHTAIFPTEYKAYHANDNSLGPNGDLRLYLEGLAAAEDVPSYVKAHPFGQSAITPLHPDWDYYSKIVVSKGQS</sequence>
<dbReference type="Gene3D" id="3.40.50.1000">
    <property type="entry name" value="HAD superfamily/HAD-like"/>
    <property type="match status" value="2"/>
</dbReference>
<keyword evidence="1" id="KW-0496">Mitochondrion</keyword>
<reference evidence="4" key="1">
    <citation type="submission" date="2013-09" db="EMBL/GenBank/DDBJ databases">
        <title>Corchorus olitorius genome sequencing.</title>
        <authorList>
            <person name="Alam M."/>
            <person name="Haque M.S."/>
            <person name="Islam M.S."/>
            <person name="Emdad E.M."/>
            <person name="Islam M.M."/>
            <person name="Ahmed B."/>
            <person name="Halim A."/>
            <person name="Hossen Q.M.M."/>
            <person name="Hossain M.Z."/>
            <person name="Ahmed R."/>
            <person name="Khan M.M."/>
            <person name="Islam R."/>
            <person name="Rashid M.M."/>
            <person name="Khan S.A."/>
            <person name="Rahman M.S."/>
            <person name="Alam M."/>
            <person name="Yahiya A.S."/>
            <person name="Khan M.S."/>
            <person name="Azam M.S."/>
            <person name="Haque T."/>
            <person name="Lashkar M.Z.H."/>
            <person name="Akhand A.I."/>
            <person name="Morshed G."/>
            <person name="Roy S."/>
            <person name="Uddin K.S."/>
            <person name="Rabeya T."/>
            <person name="Hossain A.S."/>
            <person name="Chowdhury A."/>
            <person name="Snigdha A.R."/>
            <person name="Mortoza M.S."/>
            <person name="Matin S.A."/>
            <person name="Hoque S.M.E."/>
            <person name="Islam M.K."/>
            <person name="Roy D.K."/>
            <person name="Haider R."/>
            <person name="Moosa M.M."/>
            <person name="Elias S.M."/>
            <person name="Hasan A.M."/>
            <person name="Jahan S."/>
            <person name="Shafiuddin M."/>
            <person name="Mahmood N."/>
            <person name="Shommy N.S."/>
        </authorList>
    </citation>
    <scope>NUCLEOTIDE SEQUENCE [LARGE SCALE GENOMIC DNA]</scope>
    <source>
        <strain evidence="4">cv. O-4</strain>
    </source>
</reference>
<organism evidence="3 4">
    <name type="scientific">Corchorus olitorius</name>
    <dbReference type="NCBI Taxonomy" id="93759"/>
    <lineage>
        <taxon>Eukaryota</taxon>
        <taxon>Viridiplantae</taxon>
        <taxon>Streptophyta</taxon>
        <taxon>Embryophyta</taxon>
        <taxon>Tracheophyta</taxon>
        <taxon>Spermatophyta</taxon>
        <taxon>Magnoliopsida</taxon>
        <taxon>eudicotyledons</taxon>
        <taxon>Gunneridae</taxon>
        <taxon>Pentapetalae</taxon>
        <taxon>rosids</taxon>
        <taxon>malvids</taxon>
        <taxon>Malvales</taxon>
        <taxon>Malvaceae</taxon>
        <taxon>Grewioideae</taxon>
        <taxon>Apeibeae</taxon>
        <taxon>Corchorus</taxon>
    </lineage>
</organism>
<dbReference type="STRING" id="93759.A0A1R3HCZ8"/>
<dbReference type="InterPro" id="IPR004274">
    <property type="entry name" value="FCP1_dom"/>
</dbReference>
<dbReference type="PANTHER" id="PTHR12210">
    <property type="entry name" value="DULLARD PROTEIN PHOSPHATASE"/>
    <property type="match status" value="1"/>
</dbReference>
<comment type="subunit">
    <text evidence="1">Component of the TIM23 complex.</text>
</comment>
<accession>A0A1R3HCZ8</accession>
<dbReference type="GO" id="GO:0005744">
    <property type="term" value="C:TIM23 mitochondrial import inner membrane translocase complex"/>
    <property type="evidence" value="ECO:0007669"/>
    <property type="project" value="UniProtKB-UniRule"/>
</dbReference>
<evidence type="ECO:0000259" key="2">
    <source>
        <dbReference type="PROSITE" id="PS50969"/>
    </source>
</evidence>
<protein>
    <recommendedName>
        <fullName evidence="1">Mitochondrial import inner membrane translocase subunit TIM50</fullName>
    </recommendedName>
</protein>
<dbReference type="SUPFAM" id="SSF56784">
    <property type="entry name" value="HAD-like"/>
    <property type="match status" value="2"/>
</dbReference>
<name>A0A1R3HCZ8_9ROSI</name>
<dbReference type="OrthoDB" id="1711508at2759"/>
<comment type="caution">
    <text evidence="3">The sequence shown here is derived from an EMBL/GenBank/DDBJ whole genome shotgun (WGS) entry which is preliminary data.</text>
</comment>
<gene>
    <name evidence="3" type="ORF">COLO4_29833</name>
</gene>
<keyword evidence="1" id="KW-0653">Protein transport</keyword>
<keyword evidence="1" id="KW-0809">Transit peptide</keyword>
<proteinExistence type="inferred from homology"/>
<dbReference type="AlphaFoldDB" id="A0A1R3HCZ8"/>
<keyword evidence="4" id="KW-1185">Reference proteome</keyword>
<evidence type="ECO:0000313" key="3">
    <source>
        <dbReference type="EMBL" id="OMO68224.1"/>
    </source>
</evidence>
<dbReference type="Proteomes" id="UP000187203">
    <property type="component" value="Unassembled WGS sequence"/>
</dbReference>
<dbReference type="PROSITE" id="PS50969">
    <property type="entry name" value="FCP1"/>
    <property type="match status" value="1"/>
</dbReference>
<dbReference type="InterPro" id="IPR023214">
    <property type="entry name" value="HAD_sf"/>
</dbReference>
<dbReference type="Pfam" id="PF03031">
    <property type="entry name" value="NIF"/>
    <property type="match status" value="2"/>
</dbReference>
<dbReference type="InterPro" id="IPR050365">
    <property type="entry name" value="TIM50"/>
</dbReference>